<feature type="domain" description="Methyltransferase FkbM" evidence="1">
    <location>
        <begin position="86"/>
        <end position="227"/>
    </location>
</feature>
<keyword evidence="3" id="KW-1185">Reference proteome</keyword>
<gene>
    <name evidence="2" type="ORF">GJJ64_00540</name>
</gene>
<dbReference type="InterPro" id="IPR052514">
    <property type="entry name" value="SAM-dependent_MTase"/>
</dbReference>
<dbReference type="AlphaFoldDB" id="A0A7K0FJ44"/>
<dbReference type="RefSeq" id="WP_154285841.1">
    <property type="nucleotide sequence ID" value="NZ_WKJI01000001.1"/>
</dbReference>
<dbReference type="GO" id="GO:0008168">
    <property type="term" value="F:methyltransferase activity"/>
    <property type="evidence" value="ECO:0007669"/>
    <property type="project" value="UniProtKB-KW"/>
</dbReference>
<dbReference type="PANTHER" id="PTHR34203:SF15">
    <property type="entry name" value="SLL1173 PROTEIN"/>
    <property type="match status" value="1"/>
</dbReference>
<protein>
    <submittedName>
        <fullName evidence="2">FkbM family methyltransferase</fullName>
    </submittedName>
</protein>
<dbReference type="InterPro" id="IPR029063">
    <property type="entry name" value="SAM-dependent_MTases_sf"/>
</dbReference>
<accession>A0A7K0FJ44</accession>
<proteinExistence type="predicted"/>
<keyword evidence="2" id="KW-0808">Transferase</keyword>
<organism evidence="2 3">
    <name type="scientific">Pedobacter puniceum</name>
    <dbReference type="NCBI Taxonomy" id="2666136"/>
    <lineage>
        <taxon>Bacteria</taxon>
        <taxon>Pseudomonadati</taxon>
        <taxon>Bacteroidota</taxon>
        <taxon>Sphingobacteriia</taxon>
        <taxon>Sphingobacteriales</taxon>
        <taxon>Sphingobacteriaceae</taxon>
        <taxon>Pedobacter</taxon>
    </lineage>
</organism>
<dbReference type="Gene3D" id="3.40.50.150">
    <property type="entry name" value="Vaccinia Virus protein VP39"/>
    <property type="match status" value="1"/>
</dbReference>
<reference evidence="2 3" key="1">
    <citation type="submission" date="2019-11" db="EMBL/GenBank/DDBJ databases">
        <authorList>
            <person name="Cheng Q."/>
            <person name="Yang Z."/>
        </authorList>
    </citation>
    <scope>NUCLEOTIDE SEQUENCE [LARGE SCALE GENOMIC DNA]</scope>
    <source>
        <strain evidence="2 3">HX-22-1</strain>
    </source>
</reference>
<dbReference type="Proteomes" id="UP000462931">
    <property type="component" value="Unassembled WGS sequence"/>
</dbReference>
<evidence type="ECO:0000313" key="3">
    <source>
        <dbReference type="Proteomes" id="UP000462931"/>
    </source>
</evidence>
<dbReference type="PANTHER" id="PTHR34203">
    <property type="entry name" value="METHYLTRANSFERASE, FKBM FAMILY PROTEIN"/>
    <property type="match status" value="1"/>
</dbReference>
<evidence type="ECO:0000259" key="1">
    <source>
        <dbReference type="Pfam" id="PF05050"/>
    </source>
</evidence>
<dbReference type="GO" id="GO:0032259">
    <property type="term" value="P:methylation"/>
    <property type="evidence" value="ECO:0007669"/>
    <property type="project" value="UniProtKB-KW"/>
</dbReference>
<dbReference type="EMBL" id="WKJI01000001">
    <property type="protein sequence ID" value="MRX45671.1"/>
    <property type="molecule type" value="Genomic_DNA"/>
</dbReference>
<dbReference type="Pfam" id="PF05050">
    <property type="entry name" value="Methyltransf_21"/>
    <property type="match status" value="1"/>
</dbReference>
<dbReference type="SUPFAM" id="SSF53335">
    <property type="entry name" value="S-adenosyl-L-methionine-dependent methyltransferases"/>
    <property type="match status" value="1"/>
</dbReference>
<evidence type="ECO:0000313" key="2">
    <source>
        <dbReference type="EMBL" id="MRX45671.1"/>
    </source>
</evidence>
<keyword evidence="2" id="KW-0489">Methyltransferase</keyword>
<sequence length="249" mass="29058">MDKKKLKVLGLYNYIKITLLHHIVEICKSIFPNFEYLVSVRVHGYKYPIWMRCGTSDYACFHLIFIQEEFHAIHQLIDKTVDKMIDCGTNVGYTIRYLIEKHHHMSFIGIEPDESNYLMALKNLAYYKEQVEILNMAIWSKNTNVQVVPGNYGDGGKWALQVLECSLDKGIEAISLNDIIEPQYRYFLKMDIEGTEKIVLNENLNWTKSVSFLCVELHDNEAKEIFNSFVKKQSFNYLGLHGEMHCISK</sequence>
<comment type="caution">
    <text evidence="2">The sequence shown here is derived from an EMBL/GenBank/DDBJ whole genome shotgun (WGS) entry which is preliminary data.</text>
</comment>
<dbReference type="InterPro" id="IPR006342">
    <property type="entry name" value="FkbM_mtfrase"/>
</dbReference>
<dbReference type="NCBIfam" id="TIGR01444">
    <property type="entry name" value="fkbM_fam"/>
    <property type="match status" value="1"/>
</dbReference>
<name>A0A7K0FJ44_9SPHI</name>